<dbReference type="FunFam" id="3.40.50.300:FF:000366">
    <property type="entry name" value="GTPase, IMAP family member 2"/>
    <property type="match status" value="2"/>
</dbReference>
<evidence type="ECO:0000313" key="5">
    <source>
        <dbReference type="EMBL" id="CAC5381417.1"/>
    </source>
</evidence>
<dbReference type="PANTHER" id="PTHR10903:SF188">
    <property type="entry name" value="GTPASE IMAP FAMILY MEMBER 2-LIKE-RELATED"/>
    <property type="match status" value="1"/>
</dbReference>
<keyword evidence="2" id="KW-0547">Nucleotide-binding</keyword>
<dbReference type="PANTHER" id="PTHR10903">
    <property type="entry name" value="GTPASE, IMAP FAMILY MEMBER-RELATED"/>
    <property type="match status" value="1"/>
</dbReference>
<evidence type="ECO:0000259" key="4">
    <source>
        <dbReference type="PROSITE" id="PS51720"/>
    </source>
</evidence>
<dbReference type="InterPro" id="IPR027417">
    <property type="entry name" value="P-loop_NTPase"/>
</dbReference>
<keyword evidence="6" id="KW-1185">Reference proteome</keyword>
<keyword evidence="3" id="KW-0342">GTP-binding</keyword>
<evidence type="ECO:0000313" key="6">
    <source>
        <dbReference type="Proteomes" id="UP000507470"/>
    </source>
</evidence>
<dbReference type="InterPro" id="IPR006703">
    <property type="entry name" value="G_AIG1"/>
</dbReference>
<dbReference type="AlphaFoldDB" id="A0A6J8BH16"/>
<feature type="domain" description="AIG1-type G" evidence="4">
    <location>
        <begin position="613"/>
        <end position="820"/>
    </location>
</feature>
<accession>A0A6J8BH16</accession>
<dbReference type="OrthoDB" id="431287at2759"/>
<sequence>MGYIQQQYRPPHYIHPPVHPWYYHRPTSIQQQYGFQHPPYIRPPPPIYKQIPTYDQNISVNQSAMQNTMFPPVSTKPRNSRIHPTNYKIDGQNVTKEMPTQRTTANLTTAFPPNTKEVHRTIYENVTRDKLHFPVLYREMQLVNNKKVELQRQELALNNTQEITHDSDIELQTSYSEMKESDETTDKSHRESPINSVLDFSISNLNTPQISQQSHNNISDSTEDQAENLVNSILDFNLYMANSKMPSTDDKGDKHFPDYGKNYVSMCIEQIIRDERFLSDDEFQNRPTDKTQLNNSNLIRIVLKSEYQGTVDSGKKNKQKYNLHAAETAASDIRPADYVNQIYHQTSTKQIPGVALEFGLEKEIRILMIGKSGQGKSATGNTMMGKTWFESDSSGKSVTQKGKLGKMRWQDRLFKIVDSPGLFDNTMSENDLKVEIVKCMTLILPGPHIIMYVIKLGRYTQEDIGVANKFLKIFDGNPFKFVIIVLTGRDDLDFHRKTPANYLETVIPEFQSFAEKCNGRLIFVNNRSTDSKCEWISMYTKIDQMLTENRLSYYTSKLLEKLDENFNKHLARQVRDDDENFTKEKIKAIMEKDVENEGQFFRALLRNTAITGLNEIRIVLVGRTGSGISSSGNSILQQQHFRSDTSGSSVTKCCEVGTTKRHGRIVKVVDSPGLFGNRLTKDEIKREIMNCFKLTLPGPHAILYILRIGRFTNEEVNSVKCFLEIFGNNPLHFTIIIFTCVDDLKWNKSSEENFIDNAPISLQKLVQDCSGRYVFLNNRLSNSVDSVYQLNELFKTVENMMRDNDNKCPYYTNQILKHLKGVSPFAKDREHEIRYPLLKVVLSILFSTGILTYMPNLYPLAIAGFGYACVTHLRTFKKKEDALSKVIDELKDDISLQCNIS</sequence>
<dbReference type="Pfam" id="PF04548">
    <property type="entry name" value="AIG1"/>
    <property type="match status" value="2"/>
</dbReference>
<proteinExistence type="inferred from homology"/>
<evidence type="ECO:0000256" key="2">
    <source>
        <dbReference type="ARBA" id="ARBA00022741"/>
    </source>
</evidence>
<dbReference type="Gene3D" id="3.40.50.300">
    <property type="entry name" value="P-loop containing nucleotide triphosphate hydrolases"/>
    <property type="match status" value="2"/>
</dbReference>
<dbReference type="GO" id="GO:0005525">
    <property type="term" value="F:GTP binding"/>
    <property type="evidence" value="ECO:0007669"/>
    <property type="project" value="UniProtKB-KW"/>
</dbReference>
<evidence type="ECO:0000256" key="3">
    <source>
        <dbReference type="ARBA" id="ARBA00023134"/>
    </source>
</evidence>
<organism evidence="5 6">
    <name type="scientific">Mytilus coruscus</name>
    <name type="common">Sea mussel</name>
    <dbReference type="NCBI Taxonomy" id="42192"/>
    <lineage>
        <taxon>Eukaryota</taxon>
        <taxon>Metazoa</taxon>
        <taxon>Spiralia</taxon>
        <taxon>Lophotrochozoa</taxon>
        <taxon>Mollusca</taxon>
        <taxon>Bivalvia</taxon>
        <taxon>Autobranchia</taxon>
        <taxon>Pteriomorphia</taxon>
        <taxon>Mytilida</taxon>
        <taxon>Mytiloidea</taxon>
        <taxon>Mytilidae</taxon>
        <taxon>Mytilinae</taxon>
        <taxon>Mytilus</taxon>
    </lineage>
</organism>
<dbReference type="InterPro" id="IPR045058">
    <property type="entry name" value="GIMA/IAN/Toc"/>
</dbReference>
<gene>
    <name evidence="5" type="ORF">MCOR_17289</name>
</gene>
<evidence type="ECO:0000256" key="1">
    <source>
        <dbReference type="ARBA" id="ARBA00008535"/>
    </source>
</evidence>
<comment type="similarity">
    <text evidence="1">Belongs to the TRAFAC class TrmE-Era-EngA-EngB-Septin-like GTPase superfamily. AIG1/Toc34/Toc159-like paraseptin GTPase family. IAN subfamily.</text>
</comment>
<name>A0A6J8BH16_MYTCO</name>
<protein>
    <recommendedName>
        <fullName evidence="4">AIG1-type G domain-containing protein</fullName>
    </recommendedName>
</protein>
<dbReference type="Proteomes" id="UP000507470">
    <property type="component" value="Unassembled WGS sequence"/>
</dbReference>
<feature type="domain" description="AIG1-type G" evidence="4">
    <location>
        <begin position="361"/>
        <end position="563"/>
    </location>
</feature>
<dbReference type="PROSITE" id="PS51720">
    <property type="entry name" value="G_AIG1"/>
    <property type="match status" value="2"/>
</dbReference>
<reference evidence="5 6" key="1">
    <citation type="submission" date="2020-06" db="EMBL/GenBank/DDBJ databases">
        <authorList>
            <person name="Li R."/>
            <person name="Bekaert M."/>
        </authorList>
    </citation>
    <scope>NUCLEOTIDE SEQUENCE [LARGE SCALE GENOMIC DNA]</scope>
    <source>
        <strain evidence="6">wild</strain>
    </source>
</reference>
<dbReference type="EMBL" id="CACVKT020003062">
    <property type="protein sequence ID" value="CAC5381417.1"/>
    <property type="molecule type" value="Genomic_DNA"/>
</dbReference>
<dbReference type="SUPFAM" id="SSF52540">
    <property type="entry name" value="P-loop containing nucleoside triphosphate hydrolases"/>
    <property type="match status" value="2"/>
</dbReference>